<evidence type="ECO:0000256" key="13">
    <source>
        <dbReference type="RuleBase" id="RU004279"/>
    </source>
</evidence>
<dbReference type="NCBIfam" id="NF011498">
    <property type="entry name" value="PRK14906.1"/>
    <property type="match status" value="1"/>
</dbReference>
<comment type="similarity">
    <text evidence="2 12 13">Belongs to the RNA polymerase beta' chain family.</text>
</comment>
<dbReference type="Pfam" id="PF04983">
    <property type="entry name" value="RNA_pol_Rpb1_3"/>
    <property type="match status" value="1"/>
</dbReference>
<organism evidence="16 17">
    <name type="scientific">Propioniciclava tarda</name>
    <dbReference type="NCBI Taxonomy" id="433330"/>
    <lineage>
        <taxon>Bacteria</taxon>
        <taxon>Bacillati</taxon>
        <taxon>Actinomycetota</taxon>
        <taxon>Actinomycetes</taxon>
        <taxon>Propionibacteriales</taxon>
        <taxon>Propionibacteriaceae</taxon>
        <taxon>Propioniciclava</taxon>
    </lineage>
</organism>
<evidence type="ECO:0000256" key="9">
    <source>
        <dbReference type="ARBA" id="ARBA00023163"/>
    </source>
</evidence>
<dbReference type="CDD" id="cd01609">
    <property type="entry name" value="RNAP_beta'_N"/>
    <property type="match status" value="1"/>
</dbReference>
<dbReference type="CDD" id="cd02655">
    <property type="entry name" value="RNAP_beta'_C"/>
    <property type="match status" value="1"/>
</dbReference>
<dbReference type="Gene3D" id="2.40.50.100">
    <property type="match status" value="1"/>
</dbReference>
<dbReference type="InterPro" id="IPR007080">
    <property type="entry name" value="RNA_pol_Rpb1_1"/>
</dbReference>
<evidence type="ECO:0000256" key="4">
    <source>
        <dbReference type="ARBA" id="ARBA00022679"/>
    </source>
</evidence>
<dbReference type="Pfam" id="PF00623">
    <property type="entry name" value="RNA_pol_Rpb1_2"/>
    <property type="match status" value="1"/>
</dbReference>
<evidence type="ECO:0000256" key="5">
    <source>
        <dbReference type="ARBA" id="ARBA00022695"/>
    </source>
</evidence>
<feature type="binding site" evidence="12">
    <location>
        <position position="948"/>
    </location>
    <ligand>
        <name>Zn(2+)</name>
        <dbReference type="ChEBI" id="CHEBI:29105"/>
        <label>2</label>
    </ligand>
</feature>
<dbReference type="Gene3D" id="1.10.40.90">
    <property type="match status" value="1"/>
</dbReference>
<dbReference type="RefSeq" id="WP_131172989.1">
    <property type="nucleotide sequence ID" value="NZ_FXTL01000021.1"/>
</dbReference>
<keyword evidence="7 12" id="KW-0862">Zinc</keyword>
<comment type="subunit">
    <text evidence="10 12">The RNAP catalytic core consists of 2 alpha, 1 beta, 1 beta' and 1 omega subunit. When a sigma factor is associated with the core the holoenzyme is formed, which can initiate transcription.</text>
</comment>
<keyword evidence="9 12" id="KW-0804">Transcription</keyword>
<keyword evidence="5 12" id="KW-0548">Nucleotidyltransferase</keyword>
<feature type="binding site" evidence="12">
    <location>
        <position position="539"/>
    </location>
    <ligand>
        <name>Mg(2+)</name>
        <dbReference type="ChEBI" id="CHEBI:18420"/>
    </ligand>
</feature>
<evidence type="ECO:0000313" key="17">
    <source>
        <dbReference type="Proteomes" id="UP000291933"/>
    </source>
</evidence>
<dbReference type="GO" id="GO:0003677">
    <property type="term" value="F:DNA binding"/>
    <property type="evidence" value="ECO:0007669"/>
    <property type="project" value="UniProtKB-UniRule"/>
</dbReference>
<evidence type="ECO:0000256" key="11">
    <source>
        <dbReference type="ARBA" id="ARBA00048552"/>
    </source>
</evidence>
<keyword evidence="14" id="KW-0175">Coiled coil</keyword>
<sequence length="1290" mass="143472">MLDVNFYDELRIGLATADQIREWSHGEVKKPETINYRTLKPERDGLFCEKIFGPTRDWECYCGKYKRVRFKGIICERCGVEVTRSNVRRERMGHIELAAPVTHIWYFKGVPSRLGYLLDIAPKDLEKVIYFAAYMITAVDEEARHRDLPSLEAKVEVERKQLEARRDSDIEARLSKLEEDLAQLESEGAKADLKKKVRDLGERDAKLLRDRAQRDLDRLDAVWARFKGLKVQDLEGDEILYREMKSRFGKYFAGFMGAEAIKRRLRDFDLQEESERLRETIRTGKGQRKTRALKRLKVVSAFLNTTNTPAGMVLDAVPVIPPDLRPMVQLDGGRFATSDLNDLYRRVINRNNRLKRLLDLGAPEIIVNNEKRMLQEAVDSLFDNGRRGRPVTGPGNRPLKSISDMLKGKQGRFRQNLLGKRVDYSGRSVIVVGPQLKLHQCGLPKTMALELFKPFVMKRLDDLNLAQNIKSAKRMVERHRPVVWDVLEEVIAEHPVLLNRAPTLHRLGIQAFEPQLIEGKAIQLHPLVCTAFNADFDGDQMAVHLPLSAEAQAEARILMLSTNNILKPADGRPVTLPTQDMIIGHYFLTLMADGGKGEGRHFASKDEAHMAYDNGDIEIGSKVTIRLRNAPPAGVPVREDGTFVLETTLGRALFNDALPADFGYVNAEVGKKKLGAIVNELAEKYPKVVVARALDRLKDIGFKWATQSGVTVSIGDVQTPPNKPEILAAYDARAAKITRQFERGKVTEEERQQELVQLWTDATNELTAAMEANFTKDNPIFMMVHSGARGNMTQMRQIAAMRGLVANPKGEIIARPIKSNFREGLSVLEYFISTHGGRKGQADTALRTADSGYLTRRLVDVSQDVIIREEDCGTERGLTKSIVAMRDGKAIPAHNVETAVYARTLASAVSDAKGNVLAEAGVDLGDALIKQFVAAGVTEVKVRSVLTCEAATGTCAMCYGRSLASGKLVDVGEAVGIVAAQSIGEPGTQLTMRTFHTGGVAGDDITQGLPRVVELFEARTPKGKAPIAEAAGRVKIEEGERQRKLVIVRDDGEEDLEYPLPRRVRLEWDDANLVHHSINDGDHVDAGQQLYAGTLDPQDILRVNGLRKVQEHLVEEVQAVYRTQGAPIHDKHIEIIIRQMLRRVTVIESGDTTILPGDLVDRALFETENRRAVTEGLTPAQGRPVLMGITKASLATESWLSAASFQETTKVLTDAAIHAKSDSLVGLKENVILGKLIPAGTGLDRYRNIRVEPTAEARAAAYDLSYDPYDYDITGTSSVALDEYDLGDLR</sequence>
<dbReference type="NCBIfam" id="TIGR02386">
    <property type="entry name" value="rpoC_TIGR"/>
    <property type="match status" value="1"/>
</dbReference>
<name>A0A4Q9KI25_PROTD</name>
<dbReference type="Pfam" id="PF05000">
    <property type="entry name" value="RNA_pol_Rpb1_4"/>
    <property type="match status" value="1"/>
</dbReference>
<dbReference type="InterPro" id="IPR045867">
    <property type="entry name" value="DNA-dir_RpoC_beta_prime"/>
</dbReference>
<dbReference type="InterPro" id="IPR038120">
    <property type="entry name" value="Rpb1_funnel_sf"/>
</dbReference>
<accession>A0A4Q9KI25</accession>
<evidence type="ECO:0000256" key="8">
    <source>
        <dbReference type="ARBA" id="ARBA00022842"/>
    </source>
</evidence>
<comment type="caution">
    <text evidence="16">The sequence shown here is derived from an EMBL/GenBank/DDBJ whole genome shotgun (WGS) entry which is preliminary data.</text>
</comment>
<dbReference type="Gene3D" id="1.10.150.390">
    <property type="match status" value="1"/>
</dbReference>
<dbReference type="HAMAP" id="MF_01322">
    <property type="entry name" value="RNApol_bact_RpoC"/>
    <property type="match status" value="1"/>
</dbReference>
<dbReference type="InterPro" id="IPR007066">
    <property type="entry name" value="RNA_pol_Rpb1_3"/>
</dbReference>
<feature type="binding site" evidence="12">
    <location>
        <position position="537"/>
    </location>
    <ligand>
        <name>Mg(2+)</name>
        <dbReference type="ChEBI" id="CHEBI:18420"/>
    </ligand>
</feature>
<gene>
    <name evidence="12" type="primary">rpoC</name>
    <name evidence="16" type="ORF">ET996_12985</name>
</gene>
<feature type="binding site" evidence="12">
    <location>
        <position position="75"/>
    </location>
    <ligand>
        <name>Zn(2+)</name>
        <dbReference type="ChEBI" id="CHEBI:29105"/>
        <label>1</label>
    </ligand>
</feature>
<dbReference type="FunFam" id="1.10.150.390:FF:000002">
    <property type="entry name" value="DNA-directed RNA polymerase subunit beta"/>
    <property type="match status" value="1"/>
</dbReference>
<dbReference type="EC" id="2.7.7.6" evidence="12"/>
<dbReference type="Gene3D" id="4.10.860.120">
    <property type="entry name" value="RNA polymerase II, clamp domain"/>
    <property type="match status" value="1"/>
</dbReference>
<dbReference type="InterPro" id="IPR042102">
    <property type="entry name" value="RNA_pol_Rpb1_3_sf"/>
</dbReference>
<evidence type="ECO:0000256" key="7">
    <source>
        <dbReference type="ARBA" id="ARBA00022833"/>
    </source>
</evidence>
<evidence type="ECO:0000256" key="10">
    <source>
        <dbReference type="ARBA" id="ARBA00025935"/>
    </source>
</evidence>
<dbReference type="GO" id="GO:0006351">
    <property type="term" value="P:DNA-templated transcription"/>
    <property type="evidence" value="ECO:0007669"/>
    <property type="project" value="UniProtKB-UniRule"/>
</dbReference>
<dbReference type="Gene3D" id="2.40.40.20">
    <property type="match status" value="1"/>
</dbReference>
<comment type="catalytic activity">
    <reaction evidence="11 12 13">
        <text>RNA(n) + a ribonucleoside 5'-triphosphate = RNA(n+1) + diphosphate</text>
        <dbReference type="Rhea" id="RHEA:21248"/>
        <dbReference type="Rhea" id="RHEA-COMP:14527"/>
        <dbReference type="Rhea" id="RHEA-COMP:17342"/>
        <dbReference type="ChEBI" id="CHEBI:33019"/>
        <dbReference type="ChEBI" id="CHEBI:61557"/>
        <dbReference type="ChEBI" id="CHEBI:140395"/>
        <dbReference type="EC" id="2.7.7.6"/>
    </reaction>
</comment>
<feature type="binding site" evidence="12">
    <location>
        <position position="955"/>
    </location>
    <ligand>
        <name>Zn(2+)</name>
        <dbReference type="ChEBI" id="CHEBI:29105"/>
        <label>2</label>
    </ligand>
</feature>
<dbReference type="Proteomes" id="UP000291933">
    <property type="component" value="Unassembled WGS sequence"/>
</dbReference>
<feature type="binding site" evidence="12">
    <location>
        <position position="62"/>
    </location>
    <ligand>
        <name>Zn(2+)</name>
        <dbReference type="ChEBI" id="CHEBI:29105"/>
        <label>1</label>
    </ligand>
</feature>
<keyword evidence="6 12" id="KW-0479">Metal-binding</keyword>
<feature type="binding site" evidence="12">
    <location>
        <position position="78"/>
    </location>
    <ligand>
        <name>Zn(2+)</name>
        <dbReference type="ChEBI" id="CHEBI:29105"/>
        <label>1</label>
    </ligand>
</feature>
<feature type="binding site" evidence="12">
    <location>
        <position position="535"/>
    </location>
    <ligand>
        <name>Mg(2+)</name>
        <dbReference type="ChEBI" id="CHEBI:18420"/>
    </ligand>
</feature>
<keyword evidence="8 12" id="KW-0460">Magnesium</keyword>
<dbReference type="PANTHER" id="PTHR19376:SF54">
    <property type="entry name" value="DNA-DIRECTED RNA POLYMERASE SUBUNIT BETA"/>
    <property type="match status" value="1"/>
</dbReference>
<comment type="cofactor">
    <cofactor evidence="12">
        <name>Zn(2+)</name>
        <dbReference type="ChEBI" id="CHEBI:29105"/>
    </cofactor>
    <text evidence="12">Binds 2 Zn(2+) ions per subunit.</text>
</comment>
<dbReference type="PANTHER" id="PTHR19376">
    <property type="entry name" value="DNA-DIRECTED RNA POLYMERASE"/>
    <property type="match status" value="1"/>
</dbReference>
<dbReference type="SMART" id="SM00663">
    <property type="entry name" value="RPOLA_N"/>
    <property type="match status" value="1"/>
</dbReference>
<dbReference type="InterPro" id="IPR044893">
    <property type="entry name" value="RNA_pol_Rpb1_clamp_domain"/>
</dbReference>
<evidence type="ECO:0000259" key="15">
    <source>
        <dbReference type="SMART" id="SM00663"/>
    </source>
</evidence>
<dbReference type="GO" id="GO:0003899">
    <property type="term" value="F:DNA-directed RNA polymerase activity"/>
    <property type="evidence" value="ECO:0007669"/>
    <property type="project" value="UniProtKB-UniRule"/>
</dbReference>
<feature type="binding site" evidence="12">
    <location>
        <position position="958"/>
    </location>
    <ligand>
        <name>Zn(2+)</name>
        <dbReference type="ChEBI" id="CHEBI:29105"/>
        <label>2</label>
    </ligand>
</feature>
<reference evidence="16 17" key="1">
    <citation type="submission" date="2019-01" db="EMBL/GenBank/DDBJ databases">
        <title>Lactibacter flavus gen. nov., sp. nov., a novel bacterium of the family Propionibacteriaceae isolated from raw milk and dairy products.</title>
        <authorList>
            <person name="Huptas C."/>
            <person name="Wenning M."/>
            <person name="Breitenwieser F."/>
            <person name="Doll E."/>
            <person name="Von Neubeck M."/>
            <person name="Busse H.-J."/>
            <person name="Scherer S."/>
        </authorList>
    </citation>
    <scope>NUCLEOTIDE SEQUENCE [LARGE SCALE GENOMIC DNA]</scope>
    <source>
        <strain evidence="16 17">DSM 22130</strain>
    </source>
</reference>
<dbReference type="OrthoDB" id="9815296at2"/>
<evidence type="ECO:0000256" key="3">
    <source>
        <dbReference type="ARBA" id="ARBA00022478"/>
    </source>
</evidence>
<protein>
    <recommendedName>
        <fullName evidence="12">DNA-directed RNA polymerase subunit beta'</fullName>
        <shortName evidence="12">RNAP subunit beta'</shortName>
        <ecNumber evidence="12">2.7.7.6</ecNumber>
    </recommendedName>
    <alternativeName>
        <fullName evidence="12">RNA polymerase subunit beta'</fullName>
    </alternativeName>
    <alternativeName>
        <fullName evidence="12">Transcriptase subunit beta'</fullName>
    </alternativeName>
</protein>
<dbReference type="InterPro" id="IPR012754">
    <property type="entry name" value="DNA-dir_RpoC_beta_prime_bact"/>
</dbReference>
<dbReference type="InterPro" id="IPR006592">
    <property type="entry name" value="RNA_pol_N"/>
</dbReference>
<feature type="domain" description="RNA polymerase N-terminal" evidence="15">
    <location>
        <begin position="310"/>
        <end position="589"/>
    </location>
</feature>
<dbReference type="EMBL" id="SDMR01000020">
    <property type="protein sequence ID" value="TBT93040.1"/>
    <property type="molecule type" value="Genomic_DNA"/>
</dbReference>
<feature type="binding site" evidence="12">
    <location>
        <position position="872"/>
    </location>
    <ligand>
        <name>Zn(2+)</name>
        <dbReference type="ChEBI" id="CHEBI:29105"/>
        <label>2</label>
    </ligand>
</feature>
<dbReference type="Gene3D" id="1.10.274.100">
    <property type="entry name" value="RNA polymerase Rpb1, domain 3"/>
    <property type="match status" value="2"/>
</dbReference>
<dbReference type="Gene3D" id="1.10.1790.20">
    <property type="match status" value="1"/>
</dbReference>
<dbReference type="Gene3D" id="1.10.132.30">
    <property type="match status" value="1"/>
</dbReference>
<dbReference type="GO" id="GO:0000287">
    <property type="term" value="F:magnesium ion binding"/>
    <property type="evidence" value="ECO:0007669"/>
    <property type="project" value="UniProtKB-UniRule"/>
</dbReference>
<evidence type="ECO:0000256" key="6">
    <source>
        <dbReference type="ARBA" id="ARBA00022723"/>
    </source>
</evidence>
<feature type="binding site" evidence="12">
    <location>
        <position position="60"/>
    </location>
    <ligand>
        <name>Zn(2+)</name>
        <dbReference type="ChEBI" id="CHEBI:29105"/>
        <label>1</label>
    </ligand>
</feature>
<evidence type="ECO:0000313" key="16">
    <source>
        <dbReference type="EMBL" id="TBT93040.1"/>
    </source>
</evidence>
<dbReference type="Pfam" id="PF04997">
    <property type="entry name" value="RNA_pol_Rpb1_1"/>
    <property type="match status" value="1"/>
</dbReference>
<comment type="cofactor">
    <cofactor evidence="12">
        <name>Mg(2+)</name>
        <dbReference type="ChEBI" id="CHEBI:18420"/>
    </cofactor>
    <text evidence="12">Binds 1 Mg(2+) ion per subunit.</text>
</comment>
<dbReference type="FunFam" id="1.10.40.90:FF:000001">
    <property type="entry name" value="DNA-directed RNA polymerase subunit beta"/>
    <property type="match status" value="1"/>
</dbReference>
<dbReference type="InterPro" id="IPR007083">
    <property type="entry name" value="RNA_pol_Rpb1_4"/>
</dbReference>
<dbReference type="SUPFAM" id="SSF64484">
    <property type="entry name" value="beta and beta-prime subunits of DNA dependent RNA-polymerase"/>
    <property type="match status" value="1"/>
</dbReference>
<evidence type="ECO:0000256" key="14">
    <source>
        <dbReference type="SAM" id="Coils"/>
    </source>
</evidence>
<dbReference type="InterPro" id="IPR000722">
    <property type="entry name" value="RNA_pol_asu"/>
</dbReference>
<evidence type="ECO:0000256" key="1">
    <source>
        <dbReference type="ARBA" id="ARBA00004026"/>
    </source>
</evidence>
<proteinExistence type="inferred from homology"/>
<dbReference type="Pfam" id="PF04998">
    <property type="entry name" value="RNA_pol_Rpb1_5"/>
    <property type="match status" value="1"/>
</dbReference>
<keyword evidence="17" id="KW-1185">Reference proteome</keyword>
<keyword evidence="3 12" id="KW-0240">DNA-directed RNA polymerase</keyword>
<dbReference type="InterPro" id="IPR007081">
    <property type="entry name" value="RNA_pol_Rpb1_5"/>
</dbReference>
<evidence type="ECO:0000256" key="12">
    <source>
        <dbReference type="HAMAP-Rule" id="MF_01322"/>
    </source>
</evidence>
<keyword evidence="4 12" id="KW-0808">Transferase</keyword>
<evidence type="ECO:0000256" key="2">
    <source>
        <dbReference type="ARBA" id="ARBA00006460"/>
    </source>
</evidence>
<dbReference type="GO" id="GO:0000428">
    <property type="term" value="C:DNA-directed RNA polymerase complex"/>
    <property type="evidence" value="ECO:0007669"/>
    <property type="project" value="UniProtKB-KW"/>
</dbReference>
<dbReference type="FunFam" id="4.10.860.120:FF:000001">
    <property type="entry name" value="DNA-directed RNA polymerase subunit beta"/>
    <property type="match status" value="1"/>
</dbReference>
<comment type="function">
    <text evidence="1 12 13">DNA-dependent RNA polymerase catalyzes the transcription of DNA into RNA using the four ribonucleoside triphosphates as substrates.</text>
</comment>
<dbReference type="GO" id="GO:0008270">
    <property type="term" value="F:zinc ion binding"/>
    <property type="evidence" value="ECO:0007669"/>
    <property type="project" value="UniProtKB-UniRule"/>
</dbReference>
<feature type="coiled-coil region" evidence="14">
    <location>
        <begin position="167"/>
        <end position="194"/>
    </location>
</feature>